<feature type="domain" description="ABC transmembrane type-1" evidence="9">
    <location>
        <begin position="177"/>
        <end position="359"/>
    </location>
</feature>
<evidence type="ECO:0000256" key="7">
    <source>
        <dbReference type="ARBA" id="ARBA00023136"/>
    </source>
</evidence>
<evidence type="ECO:0000256" key="5">
    <source>
        <dbReference type="ARBA" id="ARBA00022692"/>
    </source>
</evidence>
<gene>
    <name evidence="10" type="ORF">J5Y10_01100</name>
</gene>
<protein>
    <submittedName>
        <fullName evidence="10">ABC transporter permease subunit</fullName>
    </submittedName>
</protein>
<reference evidence="10" key="1">
    <citation type="submission" date="2021-03" db="EMBL/GenBank/DDBJ databases">
        <authorList>
            <person name="So Y."/>
        </authorList>
    </citation>
    <scope>NUCLEOTIDE SEQUENCE</scope>
    <source>
        <strain evidence="10">SG15</strain>
    </source>
</reference>
<dbReference type="PANTHER" id="PTHR42929">
    <property type="entry name" value="INNER MEMBRANE ABC TRANSPORTER PERMEASE PROTEIN YDCU-RELATED-RELATED"/>
    <property type="match status" value="1"/>
</dbReference>
<dbReference type="EMBL" id="JAGIZA010000001">
    <property type="protein sequence ID" value="MBP0491368.1"/>
    <property type="molecule type" value="Genomic_DNA"/>
</dbReference>
<comment type="caution">
    <text evidence="10">The sequence shown here is derived from an EMBL/GenBank/DDBJ whole genome shotgun (WGS) entry which is preliminary data.</text>
</comment>
<evidence type="ECO:0000256" key="6">
    <source>
        <dbReference type="ARBA" id="ARBA00022989"/>
    </source>
</evidence>
<comment type="subcellular location">
    <subcellularLocation>
        <location evidence="1 8">Cell membrane</location>
        <topology evidence="1 8">Multi-pass membrane protein</topology>
    </subcellularLocation>
</comment>
<feature type="transmembrane region" description="Helical" evidence="8">
    <location>
        <begin position="176"/>
        <end position="198"/>
    </location>
</feature>
<feature type="transmembrane region" description="Helical" evidence="8">
    <location>
        <begin position="297"/>
        <end position="318"/>
    </location>
</feature>
<dbReference type="InterPro" id="IPR000515">
    <property type="entry name" value="MetI-like"/>
</dbReference>
<dbReference type="CDD" id="cd06261">
    <property type="entry name" value="TM_PBP2"/>
    <property type="match status" value="1"/>
</dbReference>
<name>A0A940S5Y1_9PROT</name>
<evidence type="ECO:0000256" key="1">
    <source>
        <dbReference type="ARBA" id="ARBA00004651"/>
    </source>
</evidence>
<keyword evidence="5 8" id="KW-0812">Transmembrane</keyword>
<keyword evidence="11" id="KW-1185">Reference proteome</keyword>
<dbReference type="GO" id="GO:0055085">
    <property type="term" value="P:transmembrane transport"/>
    <property type="evidence" value="ECO:0007669"/>
    <property type="project" value="InterPro"/>
</dbReference>
<dbReference type="Pfam" id="PF00528">
    <property type="entry name" value="BPD_transp_1"/>
    <property type="match status" value="1"/>
</dbReference>
<evidence type="ECO:0000313" key="11">
    <source>
        <dbReference type="Proteomes" id="UP000677537"/>
    </source>
</evidence>
<proteinExistence type="inferred from homology"/>
<keyword evidence="6 8" id="KW-1133">Transmembrane helix</keyword>
<evidence type="ECO:0000313" key="10">
    <source>
        <dbReference type="EMBL" id="MBP0491368.1"/>
    </source>
</evidence>
<feature type="transmembrane region" description="Helical" evidence="8">
    <location>
        <begin position="242"/>
        <end position="263"/>
    </location>
</feature>
<keyword evidence="4" id="KW-1003">Cell membrane</keyword>
<evidence type="ECO:0000256" key="3">
    <source>
        <dbReference type="ARBA" id="ARBA00022448"/>
    </source>
</evidence>
<dbReference type="PANTHER" id="PTHR42929:SF5">
    <property type="entry name" value="ABC TRANSPORTER PERMEASE PROTEIN"/>
    <property type="match status" value="1"/>
</dbReference>
<evidence type="ECO:0000256" key="4">
    <source>
        <dbReference type="ARBA" id="ARBA00022475"/>
    </source>
</evidence>
<dbReference type="SUPFAM" id="SSF161098">
    <property type="entry name" value="MetI-like"/>
    <property type="match status" value="1"/>
</dbReference>
<feature type="transmembrane region" description="Helical" evidence="8">
    <location>
        <begin position="210"/>
        <end position="230"/>
    </location>
</feature>
<dbReference type="GO" id="GO:0005886">
    <property type="term" value="C:plasma membrane"/>
    <property type="evidence" value="ECO:0007669"/>
    <property type="project" value="UniProtKB-SubCell"/>
</dbReference>
<dbReference type="AlphaFoldDB" id="A0A940S5Y1"/>
<sequence length="365" mass="37598">MKPDSFRAALLAAPLALLVLLGAVAPLGALLRRGTGETEVAPALPRTLRVLRQWDGNSLPDDMAFEALAADLAALRAAGPAGAEAMARAAERLAADVPALREVLPGTAERAERTRTTRAAAILVADPAWGERESWVALRRAGQAMSGFHLLSAIGLRITAEGGLEDGPRGPHARALLARGLCAAVLAVLGCLVLAWPLARWIAEAPPRRAAILAALTVLPLFSGEAARAVGWAPLLGPGPEAGLVVTTLGLLPLMVLPIALVLHRAGPRLPRAAAALGLSPRKVFWRISLPLARRGIAVGCAVVFAQALGVFIAPGLLDPEAPLAAGALAVAARGGDWGQAGALAVWLLLPVLPAAFLLRRGLRG</sequence>
<feature type="transmembrane region" description="Helical" evidence="8">
    <location>
        <begin position="338"/>
        <end position="359"/>
    </location>
</feature>
<evidence type="ECO:0000256" key="8">
    <source>
        <dbReference type="RuleBase" id="RU363032"/>
    </source>
</evidence>
<accession>A0A940S5Y1</accession>
<dbReference type="InterPro" id="IPR035906">
    <property type="entry name" value="MetI-like_sf"/>
</dbReference>
<keyword evidence="3 8" id="KW-0813">Transport</keyword>
<organism evidence="10 11">
    <name type="scientific">Roseomonas indoligenes</name>
    <dbReference type="NCBI Taxonomy" id="2820811"/>
    <lineage>
        <taxon>Bacteria</taxon>
        <taxon>Pseudomonadati</taxon>
        <taxon>Pseudomonadota</taxon>
        <taxon>Alphaproteobacteria</taxon>
        <taxon>Acetobacterales</taxon>
        <taxon>Roseomonadaceae</taxon>
        <taxon>Roseomonas</taxon>
    </lineage>
</organism>
<dbReference type="Gene3D" id="1.10.3720.10">
    <property type="entry name" value="MetI-like"/>
    <property type="match status" value="1"/>
</dbReference>
<dbReference type="RefSeq" id="WP_209369835.1">
    <property type="nucleotide sequence ID" value="NZ_JAGIZA010000001.1"/>
</dbReference>
<evidence type="ECO:0000256" key="2">
    <source>
        <dbReference type="ARBA" id="ARBA00007069"/>
    </source>
</evidence>
<keyword evidence="7 8" id="KW-0472">Membrane</keyword>
<evidence type="ECO:0000259" key="9">
    <source>
        <dbReference type="PROSITE" id="PS50928"/>
    </source>
</evidence>
<comment type="similarity">
    <text evidence="2">Belongs to the binding-protein-dependent transport system permease family. CysTW subfamily.</text>
</comment>
<dbReference type="Proteomes" id="UP000677537">
    <property type="component" value="Unassembled WGS sequence"/>
</dbReference>
<dbReference type="PROSITE" id="PS50928">
    <property type="entry name" value="ABC_TM1"/>
    <property type="match status" value="1"/>
</dbReference>